<keyword evidence="2" id="KW-0813">Transport</keyword>
<dbReference type="Gene3D" id="1.25.10.10">
    <property type="entry name" value="Leucine-rich Repeat Variant"/>
    <property type="match status" value="1"/>
</dbReference>
<comment type="subcellular location">
    <subcellularLocation>
        <location evidence="1">Nucleus</location>
    </subcellularLocation>
</comment>
<evidence type="ECO:0000256" key="2">
    <source>
        <dbReference type="ARBA" id="ARBA00022448"/>
    </source>
</evidence>
<dbReference type="InterPro" id="IPR011989">
    <property type="entry name" value="ARM-like"/>
</dbReference>
<name>Q9FJI7_ARATH</name>
<dbReference type="GO" id="GO:0005634">
    <property type="term" value="C:nucleus"/>
    <property type="evidence" value="ECO:0007669"/>
    <property type="project" value="UniProtKB-SubCell"/>
</dbReference>
<sequence length="406" mass="45414">MAINGGGGYKVSAEDSLNLVEALGMVVTELPLDQAKGALEKLCFSAASPLEEAAKEDLEKKHARELTVHIDRFAFLFSVTNKCYHIRYVNHPEAVAAEINKHWAIFRVIFDARPWDMRTMESLCRACKYATFHVYEHKRKSKTICRMTILIEDNSLKEGNDCSEVIKIFGSDPSCAVYLKNLIETLFAHTTCLMTSIKVDEFHIEVTARPDIADDCFLLASRCLRYCPHLFIPSPIFPALVNCAMIGITVQHREACHSILTFLTDIFDLEKSVNEEQFVRIRDNIIIPRGATITRILIASLAGALPSSRLDTVTYSLLALTRTYRLQAVSWAKESVSLIPRTALTETESTKFLQALSDIAYGADVNSLIGQVEELSDVCRRNRTVQELVQAALKPLELNLVTAPVS</sequence>
<dbReference type="EMBL" id="AB015469">
    <property type="protein sequence ID" value="BAB11509.1"/>
    <property type="molecule type" value="Genomic_DNA"/>
</dbReference>
<evidence type="ECO:0000256" key="1">
    <source>
        <dbReference type="ARBA" id="ARBA00004123"/>
    </source>
</evidence>
<dbReference type="ProMEX" id="Q9FJI7"/>
<dbReference type="AlphaFoldDB" id="Q9FJI7"/>
<accession>Q9FJI7</accession>
<reference evidence="4" key="1">
    <citation type="journal article" date="1998" name="DNA Res.">
        <title>Structural analysis of Arabidopsis thaliana chromosome 5. VII. Sequence features of the regions of 1,013,767 bp covered by sixteen physically assigned P1 and TAC clones.</title>
        <authorList>
            <person name="Nakamura Y."/>
            <person name="Sato S."/>
            <person name="Asamizu E."/>
            <person name="Kaneko T."/>
            <person name="Kotani H."/>
            <person name="Miyajima N."/>
            <person name="Tabata S."/>
        </authorList>
    </citation>
    <scope>NUCLEOTIDE SEQUENCE [LARGE SCALE GENOMIC DNA]</scope>
</reference>
<reference key="2">
    <citation type="journal article" date="2000" name="Nature">
        <title>Sequence and analysis of chromosome 5 of the plant Arabidopsis thaliana.</title>
        <authorList>
            <consortium name="Kazusa DNA Research Institute"/>
            <consortium name="Cold Spring Harbor and Washington University in St Louis Sequencing Consortium"/>
            <consortium name="European Union Arabidopsis Genome Sequencing Consortium"/>
            <person name="Tabata S."/>
            <person name="Kaneko T."/>
            <person name="Nakamura Y."/>
            <person name="Kotani H."/>
            <person name="Kato T."/>
            <person name="Asamizu E."/>
            <person name="Miyajima N."/>
            <person name="Sasamoto S."/>
            <person name="Kimura T."/>
            <person name="Hosouchi T."/>
            <person name="Kawashima K."/>
            <person name="Kohara M."/>
            <person name="Matsumoto M."/>
            <person name="Matsuno A."/>
            <person name="Muraki A."/>
            <person name="Nakayama S."/>
            <person name="Nakazaki N."/>
            <person name="Naruo K."/>
            <person name="Okumura S."/>
            <person name="Shinpo S."/>
            <person name="Takeuchi C."/>
            <person name="Wada T."/>
            <person name="Watanabe A."/>
            <person name="Yamada M."/>
            <person name="Yasuda M."/>
            <person name="Sato S."/>
            <person name="de la Bastide M."/>
            <person name="Huang E."/>
            <person name="Spiegel L."/>
            <person name="Gnoj L."/>
            <person name="O'Shaughnessy A."/>
            <person name="Preston R."/>
            <person name="Habermann K."/>
            <person name="Murray J."/>
            <person name="Johnson D."/>
            <person name="Rohlfing T."/>
            <person name="Nelson J."/>
            <person name="Stoneking T."/>
            <person name="Pepin K."/>
            <person name="Spieth J."/>
            <person name="Sekhon M."/>
            <person name="Armstrong J."/>
            <person name="Becker M."/>
            <person name="Belter E."/>
            <person name="Cordum H."/>
            <person name="Cordes M."/>
            <person name="Courtney L."/>
            <person name="Courtney W."/>
            <person name="Dante M."/>
            <person name="Du H."/>
            <person name="Edwards J."/>
            <person name="Fryman J."/>
            <person name="Haakensen B."/>
            <person name="Lamar E."/>
            <person name="Latreille P."/>
            <person name="Leonard S."/>
            <person name="Meyer R."/>
            <person name="Mulvaney E."/>
            <person name="Ozersky P."/>
            <person name="Riley A."/>
            <person name="Strowmatt C."/>
            <person name="Wagner-McPherson C."/>
            <person name="Wollam A."/>
            <person name="Yoakum M."/>
            <person name="Bell M."/>
            <person name="Dedhia N."/>
            <person name="Parnell L."/>
            <person name="Shah R."/>
            <person name="Rodriguez M."/>
            <person name="See L.H."/>
            <person name="Vil D."/>
            <person name="Baker J."/>
            <person name="Kirchoff K."/>
            <person name="Toth K."/>
            <person name="King L."/>
            <person name="Bahret A."/>
            <person name="Miller B."/>
            <person name="Marra M."/>
            <person name="Martienssen R."/>
            <person name="McCombie W.R."/>
            <person name="Wilson R.K."/>
            <person name="Murphy G."/>
            <person name="Bancroft I."/>
            <person name="Volckaert G."/>
            <person name="Wambutt R."/>
            <person name="Dusterhoft A."/>
            <person name="Stiekema W."/>
            <person name="Pohl T."/>
            <person name="Entian K.D."/>
            <person name="Terryn N."/>
            <person name="Hartley N."/>
            <person name="Bent E."/>
            <person name="Johnson S."/>
            <person name="Langham S.A."/>
            <person name="McCullagh B."/>
            <person name="Robben J."/>
            <person name="Grymonprez B."/>
            <person name="Zimmermann W."/>
            <person name="Ramsperger U."/>
            <person name="Wedler H."/>
            <person name="Balke K."/>
            <person name="Wedler E."/>
            <person name="Peters S."/>
            <person name="van Staveren M."/>
            <person name="Dirkse W."/>
            <person name="Mooijman P."/>
            <person name="Lankhorst R.K."/>
            <person name="Weitzenegger T."/>
            <person name="Bothe G."/>
            <person name="Rose M."/>
            <person name="Hauf J."/>
            <person name="Berneiser S."/>
            <person name="Hempel S."/>
            <person name="Feldpausch M."/>
            <person name="Lamberth S."/>
            <person name="Villarroel R."/>
            <person name="Gielen J."/>
            <person name="Ardiles W."/>
            <person name="Bents O."/>
            <person name="Lemcke K."/>
            <person name="Kolesov G."/>
            <person name="Mayer K."/>
            <person name="Rudd S."/>
            <person name="Schoof H."/>
            <person name="Schueller C."/>
            <person name="Zaccaria P."/>
            <person name="Mewes H.W."/>
            <person name="Bevan M."/>
            <person name="Fransz P."/>
        </authorList>
    </citation>
    <scope>NUCLEOTIDE SEQUENCE [LARGE SCALE GENOMIC DNA]</scope>
    <source>
        <strain>cv. Columbia</strain>
    </source>
</reference>
<keyword evidence="3" id="KW-0539">Nucleus</keyword>
<dbReference type="PANTHER" id="PTHR12363:SF33">
    <property type="entry name" value="IMPORTIN-13"/>
    <property type="match status" value="1"/>
</dbReference>
<evidence type="ECO:0000313" key="4">
    <source>
        <dbReference type="EMBL" id="BAB11509.1"/>
    </source>
</evidence>
<proteinExistence type="predicted"/>
<organism evidence="4">
    <name type="scientific">Arabidopsis thaliana</name>
    <name type="common">Mouse-ear cress</name>
    <dbReference type="NCBI Taxonomy" id="3702"/>
    <lineage>
        <taxon>Eukaryota</taxon>
        <taxon>Viridiplantae</taxon>
        <taxon>Streptophyta</taxon>
        <taxon>Embryophyta</taxon>
        <taxon>Tracheophyta</taxon>
        <taxon>Spermatophyta</taxon>
        <taxon>Magnoliopsida</taxon>
        <taxon>eudicotyledons</taxon>
        <taxon>Gunneridae</taxon>
        <taxon>Pentapetalae</taxon>
        <taxon>rosids</taxon>
        <taxon>malvids</taxon>
        <taxon>Brassicales</taxon>
        <taxon>Brassicaceae</taxon>
        <taxon>Camelineae</taxon>
        <taxon>Arabidopsis</taxon>
    </lineage>
</organism>
<dbReference type="ExpressionAtlas" id="Q9FJI7">
    <property type="expression patterns" value="baseline and differential"/>
</dbReference>
<evidence type="ECO:0000256" key="3">
    <source>
        <dbReference type="ARBA" id="ARBA00023242"/>
    </source>
</evidence>
<dbReference type="PANTHER" id="PTHR12363">
    <property type="entry name" value="TRANSPORTIN 3 AND IMPORTIN 13"/>
    <property type="match status" value="1"/>
</dbReference>
<protein>
    <submittedName>
        <fullName evidence="4">Uncharacterized protein</fullName>
    </submittedName>
</protein>
<dbReference type="InterPro" id="IPR051345">
    <property type="entry name" value="Importin_beta-like_NTR"/>
</dbReference>